<gene>
    <name evidence="2" type="ORF">CLHUN_42230</name>
</gene>
<accession>A0A1V4SDB1</accession>
<keyword evidence="1" id="KW-0472">Membrane</keyword>
<keyword evidence="1" id="KW-0812">Transmembrane</keyword>
<dbReference type="EMBL" id="MZGX01000042">
    <property type="protein sequence ID" value="OPX41909.1"/>
    <property type="molecule type" value="Genomic_DNA"/>
</dbReference>
<feature type="transmembrane region" description="Helical" evidence="1">
    <location>
        <begin position="6"/>
        <end position="27"/>
    </location>
</feature>
<evidence type="ECO:0000313" key="2">
    <source>
        <dbReference type="EMBL" id="OPX41909.1"/>
    </source>
</evidence>
<dbReference type="STRING" id="48256.CLHUN_42230"/>
<sequence length="74" mass="8609">MKYILVNWVLLAAFPGAIFMSIVKCLVKKIISNYILPINFLINLLIYIILCTVISVLFGLRKWNKCNKLFETEE</sequence>
<reference evidence="2 3" key="1">
    <citation type="submission" date="2017-03" db="EMBL/GenBank/DDBJ databases">
        <title>Genome sequence of Clostridium hungatei DSM 14427.</title>
        <authorList>
            <person name="Poehlein A."/>
            <person name="Daniel R."/>
        </authorList>
    </citation>
    <scope>NUCLEOTIDE SEQUENCE [LARGE SCALE GENOMIC DNA]</scope>
    <source>
        <strain evidence="2 3">DSM 14427</strain>
    </source>
</reference>
<keyword evidence="1" id="KW-1133">Transmembrane helix</keyword>
<keyword evidence="3" id="KW-1185">Reference proteome</keyword>
<feature type="transmembrane region" description="Helical" evidence="1">
    <location>
        <begin position="34"/>
        <end position="60"/>
    </location>
</feature>
<evidence type="ECO:0000256" key="1">
    <source>
        <dbReference type="SAM" id="Phobius"/>
    </source>
</evidence>
<evidence type="ECO:0000313" key="3">
    <source>
        <dbReference type="Proteomes" id="UP000191554"/>
    </source>
</evidence>
<dbReference type="Proteomes" id="UP000191554">
    <property type="component" value="Unassembled WGS sequence"/>
</dbReference>
<organism evidence="2 3">
    <name type="scientific">Ruminiclostridium hungatei</name>
    <name type="common">Clostridium hungatei</name>
    <dbReference type="NCBI Taxonomy" id="48256"/>
    <lineage>
        <taxon>Bacteria</taxon>
        <taxon>Bacillati</taxon>
        <taxon>Bacillota</taxon>
        <taxon>Clostridia</taxon>
        <taxon>Eubacteriales</taxon>
        <taxon>Oscillospiraceae</taxon>
        <taxon>Ruminiclostridium</taxon>
    </lineage>
</organism>
<dbReference type="AlphaFoldDB" id="A0A1V4SDB1"/>
<name>A0A1V4SDB1_RUMHU</name>
<comment type="caution">
    <text evidence="2">The sequence shown here is derived from an EMBL/GenBank/DDBJ whole genome shotgun (WGS) entry which is preliminary data.</text>
</comment>
<proteinExistence type="predicted"/>
<protein>
    <submittedName>
        <fullName evidence="2">Uncharacterized protein</fullName>
    </submittedName>
</protein>